<comment type="caution">
    <text evidence="1">The sequence shown here is derived from an EMBL/GenBank/DDBJ whole genome shotgun (WGS) entry which is preliminary data.</text>
</comment>
<evidence type="ECO:0000313" key="2">
    <source>
        <dbReference type="Proteomes" id="UP000886595"/>
    </source>
</evidence>
<dbReference type="OrthoDB" id="10382006at2759"/>
<sequence>MQPVLLGNLVMNTQILGNTIRANSVGVTFICECDNLIDAQVFRNRLFFIPVSSQINPVVTVEWVAGEGGMVVNVVCPHCQTGCIYRGFNGFGSFFVSN</sequence>
<gene>
    <name evidence="1" type="ORF">Bca52824_004314</name>
</gene>
<organism evidence="1 2">
    <name type="scientific">Brassica carinata</name>
    <name type="common">Ethiopian mustard</name>
    <name type="synonym">Abyssinian cabbage</name>
    <dbReference type="NCBI Taxonomy" id="52824"/>
    <lineage>
        <taxon>Eukaryota</taxon>
        <taxon>Viridiplantae</taxon>
        <taxon>Streptophyta</taxon>
        <taxon>Embryophyta</taxon>
        <taxon>Tracheophyta</taxon>
        <taxon>Spermatophyta</taxon>
        <taxon>Magnoliopsida</taxon>
        <taxon>eudicotyledons</taxon>
        <taxon>Gunneridae</taxon>
        <taxon>Pentapetalae</taxon>
        <taxon>rosids</taxon>
        <taxon>malvids</taxon>
        <taxon>Brassicales</taxon>
        <taxon>Brassicaceae</taxon>
        <taxon>Brassiceae</taxon>
        <taxon>Brassica</taxon>
    </lineage>
</organism>
<proteinExistence type="predicted"/>
<dbReference type="Proteomes" id="UP000886595">
    <property type="component" value="Unassembled WGS sequence"/>
</dbReference>
<evidence type="ECO:0000313" key="1">
    <source>
        <dbReference type="EMBL" id="KAG2333134.1"/>
    </source>
</evidence>
<dbReference type="EMBL" id="JAAMPC010000001">
    <property type="protein sequence ID" value="KAG2333134.1"/>
    <property type="molecule type" value="Genomic_DNA"/>
</dbReference>
<protein>
    <submittedName>
        <fullName evidence="1">Uncharacterized protein</fullName>
    </submittedName>
</protein>
<accession>A0A8X7WLD8</accession>
<dbReference type="AlphaFoldDB" id="A0A8X7WLD8"/>
<reference evidence="1 2" key="1">
    <citation type="submission" date="2020-02" db="EMBL/GenBank/DDBJ databases">
        <authorList>
            <person name="Ma Q."/>
            <person name="Huang Y."/>
            <person name="Song X."/>
            <person name="Pei D."/>
        </authorList>
    </citation>
    <scope>NUCLEOTIDE SEQUENCE [LARGE SCALE GENOMIC DNA]</scope>
    <source>
        <strain evidence="1">Sxm20200214</strain>
        <tissue evidence="1">Leaf</tissue>
    </source>
</reference>
<name>A0A8X7WLD8_BRACI</name>
<keyword evidence="2" id="KW-1185">Reference proteome</keyword>